<protein>
    <submittedName>
        <fullName evidence="1">Uncharacterized protein</fullName>
    </submittedName>
</protein>
<organism evidence="1 2">
    <name type="scientific">Parabacteroides absconsus</name>
    <dbReference type="NCBI Taxonomy" id="2951805"/>
    <lineage>
        <taxon>Bacteria</taxon>
        <taxon>Pseudomonadati</taxon>
        <taxon>Bacteroidota</taxon>
        <taxon>Bacteroidia</taxon>
        <taxon>Bacteroidales</taxon>
        <taxon>Tannerellaceae</taxon>
        <taxon>Parabacteroides</taxon>
    </lineage>
</organism>
<gene>
    <name evidence="1" type="ORF">NEE14_007810</name>
</gene>
<keyword evidence="2" id="KW-1185">Reference proteome</keyword>
<dbReference type="EMBL" id="CP146284">
    <property type="protein sequence ID" value="WWV67841.1"/>
    <property type="molecule type" value="Genomic_DNA"/>
</dbReference>
<name>A0ABZ2IUM5_9BACT</name>
<accession>A0ABZ2IUM5</accession>
<reference evidence="1 2" key="1">
    <citation type="submission" date="2024-02" db="EMBL/GenBank/DDBJ databases">
        <title>Whole genome sequencing of Parabacteroides sp. AD58.</title>
        <authorList>
            <person name="Chaplin A.V."/>
            <person name="Pikina A.P."/>
            <person name="Sokolova S.R."/>
            <person name="Korostin D.O."/>
            <person name="Efimov B.A."/>
        </authorList>
    </citation>
    <scope>NUCLEOTIDE SEQUENCE [LARGE SCALE GENOMIC DNA]</scope>
    <source>
        <strain evidence="1 2">AD58</strain>
    </source>
</reference>
<evidence type="ECO:0000313" key="1">
    <source>
        <dbReference type="EMBL" id="WWV67841.1"/>
    </source>
</evidence>
<proteinExistence type="predicted"/>
<evidence type="ECO:0000313" key="2">
    <source>
        <dbReference type="Proteomes" id="UP001320603"/>
    </source>
</evidence>
<dbReference type="RefSeq" id="WP_251968561.1">
    <property type="nucleotide sequence ID" value="NZ_CP146284.1"/>
</dbReference>
<sequence length="161" mass="19008">MNNLEFKNHLKCTLKKKRLLFYVVLSFLFPGISYSQNGIKYSTYDPIYVPNIQYNIPVPPNIEEEYMLKKQATKNRIDAEKRKNIIGYYLSSNKEWVEVRLHLKTDPATTNDLYVDGYTKLGSQLMKKCNAQVYEVTRVFDGDLVDYFNYKIKVEGRSIYF</sequence>
<dbReference type="Proteomes" id="UP001320603">
    <property type="component" value="Chromosome"/>
</dbReference>